<evidence type="ECO:0000313" key="3">
    <source>
        <dbReference type="Proteomes" id="UP001271780"/>
    </source>
</evidence>
<evidence type="ECO:0008006" key="4">
    <source>
        <dbReference type="Google" id="ProtNLM"/>
    </source>
</evidence>
<dbReference type="RefSeq" id="WP_320316170.1">
    <property type="nucleotide sequence ID" value="NZ_JAVIIX010000004.1"/>
</dbReference>
<dbReference type="EMBL" id="JAVIIZ010000003">
    <property type="protein sequence ID" value="MDX8471815.1"/>
    <property type="molecule type" value="Genomic_DNA"/>
</dbReference>
<keyword evidence="1" id="KW-1133">Transmembrane helix</keyword>
<proteinExistence type="predicted"/>
<protein>
    <recommendedName>
        <fullName evidence="4">Glycosyltransferase RgtA/B/C/D-like domain-containing protein</fullName>
    </recommendedName>
</protein>
<name>A0ABU4XDG6_9HYPH</name>
<accession>A0ABU4XDG6</accession>
<organism evidence="2 3">
    <name type="scientific">Mesorhizobium dulcispinae</name>
    <dbReference type="NCBI Taxonomy" id="3072316"/>
    <lineage>
        <taxon>Bacteria</taxon>
        <taxon>Pseudomonadati</taxon>
        <taxon>Pseudomonadota</taxon>
        <taxon>Alphaproteobacteria</taxon>
        <taxon>Hyphomicrobiales</taxon>
        <taxon>Phyllobacteriaceae</taxon>
        <taxon>Mesorhizobium</taxon>
    </lineage>
</organism>
<feature type="transmembrane region" description="Helical" evidence="1">
    <location>
        <begin position="238"/>
        <end position="258"/>
    </location>
</feature>
<feature type="transmembrane region" description="Helical" evidence="1">
    <location>
        <begin position="186"/>
        <end position="212"/>
    </location>
</feature>
<feature type="transmembrane region" description="Helical" evidence="1">
    <location>
        <begin position="300"/>
        <end position="320"/>
    </location>
</feature>
<feature type="transmembrane region" description="Helical" evidence="1">
    <location>
        <begin position="327"/>
        <end position="350"/>
    </location>
</feature>
<evidence type="ECO:0000256" key="1">
    <source>
        <dbReference type="SAM" id="Phobius"/>
    </source>
</evidence>
<feature type="transmembrane region" description="Helical" evidence="1">
    <location>
        <begin position="145"/>
        <end position="166"/>
    </location>
</feature>
<keyword evidence="1" id="KW-0812">Transmembrane</keyword>
<sequence>MPSGRVEADLALENAARAKSGIRLMVITVAGVPLLFLLSGLAIRYAAFASVSADPSLAAYARAFCKWDCTWYVDISEQGYERFPIPGHTNIGRWGFFPLYPMLVAGIRSVFPFPTLLIATVASPACAYASCLVAWPLMERNMRAYALYCAFLMSGPFSFYFAAFLTEPLFVLLTSCLFLALKRSNYLAAGISCALLSATRPVGVLAVFATVIRMFEDHRARGGSVIGFPRWLLGRPDLLVAILISPAGLFAYILYLTVTVGDGFAFVHVQRAFGRVAGDPLLFLWDGLSYHPMSSWLPTAPQWSALTAIAGLGLSVMLAVRRQYGAALFCAIAITLPLTSNLASMVRYVVGLAPLSMLAAVLLSASKPTFAAALIFFLATCYFMTVAWLGGYLALA</sequence>
<evidence type="ECO:0000313" key="2">
    <source>
        <dbReference type="EMBL" id="MDX8471815.1"/>
    </source>
</evidence>
<reference evidence="2 3" key="1">
    <citation type="submission" date="2023-08" db="EMBL/GenBank/DDBJ databases">
        <title>Implementing the SeqCode for naming new Mesorhizobium species isolated from Vachellia karroo root nodules.</title>
        <authorList>
            <person name="Van Lill M."/>
        </authorList>
    </citation>
    <scope>NUCLEOTIDE SEQUENCE [LARGE SCALE GENOMIC DNA]</scope>
    <source>
        <strain evidence="2 3">VK23A</strain>
    </source>
</reference>
<keyword evidence="1" id="KW-0472">Membrane</keyword>
<keyword evidence="3" id="KW-1185">Reference proteome</keyword>
<feature type="transmembrane region" description="Helical" evidence="1">
    <location>
        <begin position="370"/>
        <end position="395"/>
    </location>
</feature>
<gene>
    <name evidence="2" type="ORF">RFM27_07015</name>
</gene>
<comment type="caution">
    <text evidence="2">The sequence shown here is derived from an EMBL/GenBank/DDBJ whole genome shotgun (WGS) entry which is preliminary data.</text>
</comment>
<feature type="transmembrane region" description="Helical" evidence="1">
    <location>
        <begin position="24"/>
        <end position="47"/>
    </location>
</feature>
<feature type="transmembrane region" description="Helical" evidence="1">
    <location>
        <begin position="116"/>
        <end position="138"/>
    </location>
</feature>
<dbReference type="Proteomes" id="UP001271780">
    <property type="component" value="Unassembled WGS sequence"/>
</dbReference>